<proteinExistence type="predicted"/>
<organism evidence="1">
    <name type="scientific">Paenibacillus sp. SYP-B3998</name>
    <dbReference type="NCBI Taxonomy" id="2678564"/>
    <lineage>
        <taxon>Bacteria</taxon>
        <taxon>Bacillati</taxon>
        <taxon>Bacillota</taxon>
        <taxon>Bacilli</taxon>
        <taxon>Bacillales</taxon>
        <taxon>Paenibacillaceae</taxon>
        <taxon>Paenibacillus</taxon>
    </lineage>
</organism>
<dbReference type="EMBL" id="JAAIKC010000017">
    <property type="protein sequence ID" value="NEW09383.1"/>
    <property type="molecule type" value="Genomic_DNA"/>
</dbReference>
<sequence length="144" mass="16748">MKKAIFMAICLLIVFIAASYFINKQFDTSNPDNKENAAASKEIEGFYTEFSKENMGSNITFHINKTLANIELYRFYYGEIRQYRIVSIKNLEADYKQAEIEVKTLKKGGGEKTYKDTLIVVRKGDRWLVDKYYSTSVNDWPKLP</sequence>
<dbReference type="AlphaFoldDB" id="A0A6G4A4J0"/>
<protein>
    <recommendedName>
        <fullName evidence="2">DUF4878 domain-containing protein</fullName>
    </recommendedName>
</protein>
<evidence type="ECO:0008006" key="2">
    <source>
        <dbReference type="Google" id="ProtNLM"/>
    </source>
</evidence>
<evidence type="ECO:0000313" key="1">
    <source>
        <dbReference type="EMBL" id="NEW09383.1"/>
    </source>
</evidence>
<comment type="caution">
    <text evidence="1">The sequence shown here is derived from an EMBL/GenBank/DDBJ whole genome shotgun (WGS) entry which is preliminary data.</text>
</comment>
<accession>A0A6G4A4J0</accession>
<dbReference type="RefSeq" id="WP_163953192.1">
    <property type="nucleotide sequence ID" value="NZ_JAAIKC010000017.1"/>
</dbReference>
<reference evidence="1" key="1">
    <citation type="submission" date="2020-02" db="EMBL/GenBank/DDBJ databases">
        <authorList>
            <person name="Shen X.-R."/>
            <person name="Zhang Y.-X."/>
        </authorList>
    </citation>
    <scope>NUCLEOTIDE SEQUENCE</scope>
    <source>
        <strain evidence="1">SYP-B3998</strain>
    </source>
</reference>
<gene>
    <name evidence="1" type="ORF">GK047_25905</name>
</gene>
<name>A0A6G4A4J0_9BACL</name>